<protein>
    <submittedName>
        <fullName evidence="3">Glycosyl transferase family protein</fullName>
    </submittedName>
</protein>
<dbReference type="SUPFAM" id="SSF53756">
    <property type="entry name" value="UDP-Glycosyltransferase/glycogen phosphorylase"/>
    <property type="match status" value="1"/>
</dbReference>
<dbReference type="CDD" id="cd03801">
    <property type="entry name" value="GT4_PimA-like"/>
    <property type="match status" value="1"/>
</dbReference>
<feature type="domain" description="Glycosyl transferase family 1" evidence="2">
    <location>
        <begin position="192"/>
        <end position="351"/>
    </location>
</feature>
<dbReference type="GO" id="GO:0009103">
    <property type="term" value="P:lipopolysaccharide biosynthetic process"/>
    <property type="evidence" value="ECO:0007669"/>
    <property type="project" value="TreeGrafter"/>
</dbReference>
<organism evidence="3 4">
    <name type="scientific">Candidatus Gottesmanbacteria bacterium GW2011_GWB1_43_11</name>
    <dbReference type="NCBI Taxonomy" id="1618446"/>
    <lineage>
        <taxon>Bacteria</taxon>
        <taxon>Candidatus Gottesmaniibacteriota</taxon>
    </lineage>
</organism>
<gene>
    <name evidence="3" type="ORF">UV61_C0003G0046</name>
</gene>
<accession>A0A0G1FK06</accession>
<dbReference type="Proteomes" id="UP000034050">
    <property type="component" value="Unassembled WGS sequence"/>
</dbReference>
<evidence type="ECO:0000313" key="4">
    <source>
        <dbReference type="Proteomes" id="UP000034050"/>
    </source>
</evidence>
<evidence type="ECO:0000259" key="2">
    <source>
        <dbReference type="Pfam" id="PF00534"/>
    </source>
</evidence>
<evidence type="ECO:0000313" key="3">
    <source>
        <dbReference type="EMBL" id="KKS87193.1"/>
    </source>
</evidence>
<keyword evidence="1 3" id="KW-0808">Transferase</keyword>
<evidence type="ECO:0000256" key="1">
    <source>
        <dbReference type="ARBA" id="ARBA00022679"/>
    </source>
</evidence>
<dbReference type="Pfam" id="PF00534">
    <property type="entry name" value="Glycos_transf_1"/>
    <property type="match status" value="1"/>
</dbReference>
<dbReference type="AlphaFoldDB" id="A0A0G1FK06"/>
<proteinExistence type="predicted"/>
<dbReference type="InterPro" id="IPR001296">
    <property type="entry name" value="Glyco_trans_1"/>
</dbReference>
<dbReference type="EMBL" id="LCFD01000003">
    <property type="protein sequence ID" value="KKS87193.1"/>
    <property type="molecule type" value="Genomic_DNA"/>
</dbReference>
<comment type="caution">
    <text evidence="3">The sequence shown here is derived from an EMBL/GenBank/DDBJ whole genome shotgun (WGS) entry which is preliminary data.</text>
</comment>
<dbReference type="GO" id="GO:0016757">
    <property type="term" value="F:glycosyltransferase activity"/>
    <property type="evidence" value="ECO:0007669"/>
    <property type="project" value="InterPro"/>
</dbReference>
<dbReference type="STRING" id="1618446.UV61_C0003G0046"/>
<reference evidence="3 4" key="1">
    <citation type="journal article" date="2015" name="Nature">
        <title>rRNA introns, odd ribosomes, and small enigmatic genomes across a large radiation of phyla.</title>
        <authorList>
            <person name="Brown C.T."/>
            <person name="Hug L.A."/>
            <person name="Thomas B.C."/>
            <person name="Sharon I."/>
            <person name="Castelle C.J."/>
            <person name="Singh A."/>
            <person name="Wilkins M.J."/>
            <person name="Williams K.H."/>
            <person name="Banfield J.F."/>
        </authorList>
    </citation>
    <scope>NUCLEOTIDE SEQUENCE [LARGE SCALE GENOMIC DNA]</scope>
</reference>
<name>A0A0G1FK06_9BACT</name>
<sequence>MKLQVLLISPTDPNHPVEYKYLTGGENTYTQTLLHFPPDGIEFTYFTQALKLGWISYHPLYHFLLFLQKIKLLPPGPRTYVFKVRKHFDLVYAHAHPIKIVGEKVPVVVSDSSSNIIFLTEYLKLSSLVIKLWYICKRFVFGGFGIIDCEVNLRGAQGFFVFSKWARHIKKEKFDLSNVEVIYPGLAQPRKKPAGHKRKIDIKFLFVGVWFERKGGRILLKVFRNLSKTYTNISLTILGELPPDIKIGKTEPITHKDFVSHSKLQYYFATHDVLVHVPIEVEGYGMTVVEAMANSMCVVVSDVCALPELVEDGDSGLVVKANSEVDLEKKLMRLIKSSQLRLNLGRTARRRFQAKFALRVFQQELRSIFVKAIK</sequence>
<dbReference type="PANTHER" id="PTHR46401:SF2">
    <property type="entry name" value="GLYCOSYLTRANSFERASE WBBK-RELATED"/>
    <property type="match status" value="1"/>
</dbReference>
<dbReference type="PANTHER" id="PTHR46401">
    <property type="entry name" value="GLYCOSYLTRANSFERASE WBBK-RELATED"/>
    <property type="match status" value="1"/>
</dbReference>
<dbReference type="Gene3D" id="3.40.50.2000">
    <property type="entry name" value="Glycogen Phosphorylase B"/>
    <property type="match status" value="1"/>
</dbReference>